<dbReference type="InterPro" id="IPR041657">
    <property type="entry name" value="HTH_17"/>
</dbReference>
<dbReference type="AlphaFoldDB" id="A0A1Q9QY01"/>
<accession>A0A1Q9QY01</accession>
<dbReference type="GO" id="GO:0003677">
    <property type="term" value="F:DNA binding"/>
    <property type="evidence" value="ECO:0007669"/>
    <property type="project" value="InterPro"/>
</dbReference>
<comment type="caution">
    <text evidence="2">The sequence shown here is derived from an EMBL/GenBank/DDBJ whole genome shotgun (WGS) entry which is preliminary data.</text>
</comment>
<proteinExistence type="predicted"/>
<dbReference type="RefSeq" id="WP_068576204.1">
    <property type="nucleotide sequence ID" value="NZ_MKZO01000058.1"/>
</dbReference>
<dbReference type="NCBIfam" id="TIGR01764">
    <property type="entry name" value="excise"/>
    <property type="match status" value="1"/>
</dbReference>
<protein>
    <recommendedName>
        <fullName evidence="1">Helix-turn-helix domain-containing protein</fullName>
    </recommendedName>
</protein>
<evidence type="ECO:0000313" key="3">
    <source>
        <dbReference type="Proteomes" id="UP000186736"/>
    </source>
</evidence>
<sequence>MEQAMPVQPMAVGPEEAARLTSHSRSAIYSAIAKGELPAFKSGKRRLILVKELEAWINRVAKEGSR</sequence>
<dbReference type="EMBL" id="MKZO01000058">
    <property type="protein sequence ID" value="OLS60015.1"/>
    <property type="molecule type" value="Genomic_DNA"/>
</dbReference>
<evidence type="ECO:0000313" key="2">
    <source>
        <dbReference type="EMBL" id="OLS60015.1"/>
    </source>
</evidence>
<dbReference type="InterPro" id="IPR010093">
    <property type="entry name" value="SinI_DNA-bd"/>
</dbReference>
<evidence type="ECO:0000259" key="1">
    <source>
        <dbReference type="Pfam" id="PF12728"/>
    </source>
</evidence>
<dbReference type="OrthoDB" id="6050739at2"/>
<reference evidence="2 3" key="1">
    <citation type="submission" date="2016-10" db="EMBL/GenBank/DDBJ databases">
        <title>Genome Sequence of Pseudomonas putida GM4FR.</title>
        <authorList>
            <person name="Poehlein A."/>
            <person name="Wemheuer F."/>
            <person name="Hollensteiner J."/>
            <person name="Wemheuer B."/>
        </authorList>
    </citation>
    <scope>NUCLEOTIDE SEQUENCE [LARGE SCALE GENOMIC DNA]</scope>
    <source>
        <strain evidence="2 3">GM4FR</strain>
    </source>
</reference>
<gene>
    <name evidence="2" type="ORF">PSEMO_53230</name>
</gene>
<dbReference type="Pfam" id="PF12728">
    <property type="entry name" value="HTH_17"/>
    <property type="match status" value="1"/>
</dbReference>
<organism evidence="2 3">
    <name type="scientific">Pseudomonas putida</name>
    <name type="common">Arthrobacter siderocapsulatus</name>
    <dbReference type="NCBI Taxonomy" id="303"/>
    <lineage>
        <taxon>Bacteria</taxon>
        <taxon>Pseudomonadati</taxon>
        <taxon>Pseudomonadota</taxon>
        <taxon>Gammaproteobacteria</taxon>
        <taxon>Pseudomonadales</taxon>
        <taxon>Pseudomonadaceae</taxon>
        <taxon>Pseudomonas</taxon>
    </lineage>
</organism>
<name>A0A1Q9QY01_PSEPU</name>
<dbReference type="Proteomes" id="UP000186736">
    <property type="component" value="Unassembled WGS sequence"/>
</dbReference>
<feature type="domain" description="Helix-turn-helix" evidence="1">
    <location>
        <begin position="14"/>
        <end position="59"/>
    </location>
</feature>